<evidence type="ECO:0000313" key="3">
    <source>
        <dbReference type="Proteomes" id="UP000222542"/>
    </source>
</evidence>
<feature type="compositionally biased region" description="Basic and acidic residues" evidence="1">
    <location>
        <begin position="15"/>
        <end position="29"/>
    </location>
</feature>
<dbReference type="STRING" id="4072.A0A2G2YX94"/>
<gene>
    <name evidence="2" type="ORF">T459_21610</name>
</gene>
<feature type="compositionally biased region" description="Basic and acidic residues" evidence="1">
    <location>
        <begin position="83"/>
        <end position="92"/>
    </location>
</feature>
<name>A0A2G2YX94_CAPAN</name>
<evidence type="ECO:0000313" key="2">
    <source>
        <dbReference type="EMBL" id="PHT74333.1"/>
    </source>
</evidence>
<dbReference type="EMBL" id="AYRZ02000008">
    <property type="protein sequence ID" value="PHT74333.1"/>
    <property type="molecule type" value="Genomic_DNA"/>
</dbReference>
<comment type="caution">
    <text evidence="2">The sequence shown here is derived from an EMBL/GenBank/DDBJ whole genome shotgun (WGS) entry which is preliminary data.</text>
</comment>
<dbReference type="AlphaFoldDB" id="A0A2G2YX94"/>
<evidence type="ECO:0000256" key="1">
    <source>
        <dbReference type="SAM" id="MobiDB-lite"/>
    </source>
</evidence>
<protein>
    <submittedName>
        <fullName evidence="2">Uncharacterized protein</fullName>
    </submittedName>
</protein>
<organism evidence="2 3">
    <name type="scientific">Capsicum annuum</name>
    <name type="common">Capsicum pepper</name>
    <dbReference type="NCBI Taxonomy" id="4072"/>
    <lineage>
        <taxon>Eukaryota</taxon>
        <taxon>Viridiplantae</taxon>
        <taxon>Streptophyta</taxon>
        <taxon>Embryophyta</taxon>
        <taxon>Tracheophyta</taxon>
        <taxon>Spermatophyta</taxon>
        <taxon>Magnoliopsida</taxon>
        <taxon>eudicotyledons</taxon>
        <taxon>Gunneridae</taxon>
        <taxon>Pentapetalae</taxon>
        <taxon>asterids</taxon>
        <taxon>lamiids</taxon>
        <taxon>Solanales</taxon>
        <taxon>Solanaceae</taxon>
        <taxon>Solanoideae</taxon>
        <taxon>Capsiceae</taxon>
        <taxon>Capsicum</taxon>
    </lineage>
</organism>
<accession>A0A2G2YX94</accession>
<feature type="compositionally biased region" description="Basic and acidic residues" evidence="1">
    <location>
        <begin position="39"/>
        <end position="56"/>
    </location>
</feature>
<feature type="compositionally biased region" description="Basic and acidic residues" evidence="1">
    <location>
        <begin position="112"/>
        <end position="134"/>
    </location>
</feature>
<dbReference type="Gramene" id="PHT74333">
    <property type="protein sequence ID" value="PHT74333"/>
    <property type="gene ID" value="T459_21610"/>
</dbReference>
<dbReference type="Proteomes" id="UP000222542">
    <property type="component" value="Unassembled WGS sequence"/>
</dbReference>
<sequence length="134" mass="15026">MNKEDLQKNDNTNEQDTHNKQSIKCKDTGDELSVVGNSDEAKNKRVIGDKDGDLPKNRGVKGVISIKIDEQKNKKKGKKLRGSKQELKDNQEATKNGGFGSESSDNIPLSVGRKEDVAVRTKKRKFEDKTNRQK</sequence>
<keyword evidence="3" id="KW-1185">Reference proteome</keyword>
<reference evidence="2 3" key="1">
    <citation type="journal article" date="2014" name="Nat. Genet.">
        <title>Genome sequence of the hot pepper provides insights into the evolution of pungency in Capsicum species.</title>
        <authorList>
            <person name="Kim S."/>
            <person name="Park M."/>
            <person name="Yeom S.I."/>
            <person name="Kim Y.M."/>
            <person name="Lee J.M."/>
            <person name="Lee H.A."/>
            <person name="Seo E."/>
            <person name="Choi J."/>
            <person name="Cheong K."/>
            <person name="Kim K.T."/>
            <person name="Jung K."/>
            <person name="Lee G.W."/>
            <person name="Oh S.K."/>
            <person name="Bae C."/>
            <person name="Kim S.B."/>
            <person name="Lee H.Y."/>
            <person name="Kim S.Y."/>
            <person name="Kim M.S."/>
            <person name="Kang B.C."/>
            <person name="Jo Y.D."/>
            <person name="Yang H.B."/>
            <person name="Jeong H.J."/>
            <person name="Kang W.H."/>
            <person name="Kwon J.K."/>
            <person name="Shin C."/>
            <person name="Lim J.Y."/>
            <person name="Park J.H."/>
            <person name="Huh J.H."/>
            <person name="Kim J.S."/>
            <person name="Kim B.D."/>
            <person name="Cohen O."/>
            <person name="Paran I."/>
            <person name="Suh M.C."/>
            <person name="Lee S.B."/>
            <person name="Kim Y.K."/>
            <person name="Shin Y."/>
            <person name="Noh S.J."/>
            <person name="Park J."/>
            <person name="Seo Y.S."/>
            <person name="Kwon S.Y."/>
            <person name="Kim H.A."/>
            <person name="Park J.M."/>
            <person name="Kim H.J."/>
            <person name="Choi S.B."/>
            <person name="Bosland P.W."/>
            <person name="Reeves G."/>
            <person name="Jo S.H."/>
            <person name="Lee B.W."/>
            <person name="Cho H.T."/>
            <person name="Choi H.S."/>
            <person name="Lee M.S."/>
            <person name="Yu Y."/>
            <person name="Do Choi Y."/>
            <person name="Park B.S."/>
            <person name="van Deynze A."/>
            <person name="Ashrafi H."/>
            <person name="Hill T."/>
            <person name="Kim W.T."/>
            <person name="Pai H.S."/>
            <person name="Ahn H.K."/>
            <person name="Yeam I."/>
            <person name="Giovannoni J.J."/>
            <person name="Rose J.K."/>
            <person name="Sorensen I."/>
            <person name="Lee S.J."/>
            <person name="Kim R.W."/>
            <person name="Choi I.Y."/>
            <person name="Choi B.S."/>
            <person name="Lim J.S."/>
            <person name="Lee Y.H."/>
            <person name="Choi D."/>
        </authorList>
    </citation>
    <scope>NUCLEOTIDE SEQUENCE [LARGE SCALE GENOMIC DNA]</scope>
    <source>
        <strain evidence="3">cv. CM334</strain>
    </source>
</reference>
<reference evidence="2 3" key="2">
    <citation type="journal article" date="2017" name="Genome Biol.">
        <title>New reference genome sequences of hot pepper reveal the massive evolution of plant disease-resistance genes by retroduplication.</title>
        <authorList>
            <person name="Kim S."/>
            <person name="Park J."/>
            <person name="Yeom S.I."/>
            <person name="Kim Y.M."/>
            <person name="Seo E."/>
            <person name="Kim K.T."/>
            <person name="Kim M.S."/>
            <person name="Lee J.M."/>
            <person name="Cheong K."/>
            <person name="Shin H.S."/>
            <person name="Kim S.B."/>
            <person name="Han K."/>
            <person name="Lee J."/>
            <person name="Park M."/>
            <person name="Lee H.A."/>
            <person name="Lee H.Y."/>
            <person name="Lee Y."/>
            <person name="Oh S."/>
            <person name="Lee J.H."/>
            <person name="Choi E."/>
            <person name="Choi E."/>
            <person name="Lee S.E."/>
            <person name="Jeon J."/>
            <person name="Kim H."/>
            <person name="Choi G."/>
            <person name="Song H."/>
            <person name="Lee J."/>
            <person name="Lee S.C."/>
            <person name="Kwon J.K."/>
            <person name="Lee H.Y."/>
            <person name="Koo N."/>
            <person name="Hong Y."/>
            <person name="Kim R.W."/>
            <person name="Kang W.H."/>
            <person name="Huh J.H."/>
            <person name="Kang B.C."/>
            <person name="Yang T.J."/>
            <person name="Lee Y.H."/>
            <person name="Bennetzen J.L."/>
            <person name="Choi D."/>
        </authorList>
    </citation>
    <scope>NUCLEOTIDE SEQUENCE [LARGE SCALE GENOMIC DNA]</scope>
    <source>
        <strain evidence="3">cv. CM334</strain>
    </source>
</reference>
<proteinExistence type="predicted"/>
<feature type="region of interest" description="Disordered" evidence="1">
    <location>
        <begin position="1"/>
        <end position="134"/>
    </location>
</feature>
<feature type="compositionally biased region" description="Basic residues" evidence="1">
    <location>
        <begin position="73"/>
        <end position="82"/>
    </location>
</feature>